<evidence type="ECO:0000256" key="4">
    <source>
        <dbReference type="ARBA" id="ARBA00006462"/>
    </source>
</evidence>
<keyword evidence="9" id="KW-0812">Transmembrane</keyword>
<comment type="cofactor">
    <cofactor evidence="1">
        <name>Mn(2+)</name>
        <dbReference type="ChEBI" id="CHEBI:29035"/>
    </cofactor>
</comment>
<dbReference type="GO" id="GO:0030145">
    <property type="term" value="F:manganese ion binding"/>
    <property type="evidence" value="ECO:0007669"/>
    <property type="project" value="UniProtKB-ARBA"/>
</dbReference>
<evidence type="ECO:0000256" key="16">
    <source>
        <dbReference type="ARBA" id="ARBA00023180"/>
    </source>
</evidence>
<evidence type="ECO:0000256" key="10">
    <source>
        <dbReference type="ARBA" id="ARBA00022723"/>
    </source>
</evidence>
<dbReference type="RefSeq" id="XP_030377836.1">
    <property type="nucleotide sequence ID" value="XM_030521976.1"/>
</dbReference>
<evidence type="ECO:0000313" key="25">
    <source>
        <dbReference type="RefSeq" id="XP_030377836.1"/>
    </source>
</evidence>
<comment type="subcellular location">
    <subcellularLocation>
        <location evidence="2">Membrane</location>
        <topology evidence="2">Single-pass type II membrane protein</topology>
    </subcellularLocation>
</comment>
<keyword evidence="24" id="KW-1185">Reference proteome</keyword>
<evidence type="ECO:0000256" key="22">
    <source>
        <dbReference type="ARBA" id="ARBA00059245"/>
    </source>
</evidence>
<keyword evidence="12" id="KW-0735">Signal-anchor</keyword>
<comment type="subunit">
    <text evidence="5">Homodimer; disulfide-linked.</text>
</comment>
<dbReference type="Gene3D" id="3.90.550.50">
    <property type="match status" value="1"/>
</dbReference>
<proteinExistence type="inferred from homology"/>
<keyword evidence="14" id="KW-0472">Membrane</keyword>
<reference evidence="25" key="1">
    <citation type="submission" date="2025-08" db="UniProtKB">
        <authorList>
            <consortium name="RefSeq"/>
        </authorList>
    </citation>
    <scope>IDENTIFICATION</scope>
    <source>
        <strain evidence="25">11010-0011.00</strain>
        <tissue evidence="25">Whole body</tissue>
    </source>
</reference>
<dbReference type="GO" id="GO:0016263">
    <property type="term" value="F:glycoprotein-N-acetylgalactosamine 3-beta-galactosyltransferase activity"/>
    <property type="evidence" value="ECO:0007669"/>
    <property type="project" value="UniProtKB-EC"/>
</dbReference>
<dbReference type="GO" id="GO:0016020">
    <property type="term" value="C:membrane"/>
    <property type="evidence" value="ECO:0007669"/>
    <property type="project" value="UniProtKB-SubCell"/>
</dbReference>
<evidence type="ECO:0000256" key="11">
    <source>
        <dbReference type="ARBA" id="ARBA00022741"/>
    </source>
</evidence>
<evidence type="ECO:0000256" key="18">
    <source>
        <dbReference type="ARBA" id="ARBA00040898"/>
    </source>
</evidence>
<dbReference type="PANTHER" id="PTHR23033">
    <property type="entry name" value="BETA1,3-GALACTOSYLTRANSFERASE"/>
    <property type="match status" value="1"/>
</dbReference>
<dbReference type="InterPro" id="IPR026050">
    <property type="entry name" value="C1GALT1/C1GALT1_chp1"/>
</dbReference>
<keyword evidence="8" id="KW-0808">Transferase</keyword>
<evidence type="ECO:0000256" key="1">
    <source>
        <dbReference type="ARBA" id="ARBA00001936"/>
    </source>
</evidence>
<evidence type="ECO:0000256" key="9">
    <source>
        <dbReference type="ARBA" id="ARBA00022692"/>
    </source>
</evidence>
<feature type="domain" description="Fringe-like glycosyltransferase" evidence="23">
    <location>
        <begin position="80"/>
        <end position="244"/>
    </location>
</feature>
<evidence type="ECO:0000256" key="14">
    <source>
        <dbReference type="ARBA" id="ARBA00023136"/>
    </source>
</evidence>
<keyword evidence="13" id="KW-1133">Transmembrane helix</keyword>
<keyword evidence="16" id="KW-0325">Glycoprotein</keyword>
<evidence type="ECO:0000256" key="2">
    <source>
        <dbReference type="ARBA" id="ARBA00004606"/>
    </source>
</evidence>
<keyword evidence="15" id="KW-1015">Disulfide bond</keyword>
<evidence type="ECO:0000256" key="7">
    <source>
        <dbReference type="ARBA" id="ARBA00022676"/>
    </source>
</evidence>
<sequence length="336" mass="39352">MNIFRRKRKVLVFLFTFLMGTLLGFSLSQMMLQSCWHSDDNAGHPTSMARYAEHLTVQTGINNPADEDPPLATKLYKETKVLCMILTSPKSHQSRALHVKRTWGARCNKLLFMSTKTDKDLPIVALNVTEGYWSLWGKTRESFRYVYERYFRDYDWFLKADDDTYVVVENLRAFLYAYTARAPVYFGKKLRNKQTMYMSGGAGYVLSKAALERFVTKAYRNGSICKNTKTGFEDLELGRCLRNVGVVRGSSLNKQGVQLFQPFPPTRRDISWHSRKFCCPELVISFHYSKPSDFYVLDYAIYKLWPFGLPRRTEELPEKKQMLDILRKWREDDDRM</sequence>
<evidence type="ECO:0000256" key="20">
    <source>
        <dbReference type="ARBA" id="ARBA00042009"/>
    </source>
</evidence>
<evidence type="ECO:0000256" key="8">
    <source>
        <dbReference type="ARBA" id="ARBA00022679"/>
    </source>
</evidence>
<keyword evidence="7" id="KW-0328">Glycosyltransferase</keyword>
<gene>
    <name evidence="25" type="primary">LOC115626593</name>
</gene>
<comment type="similarity">
    <text evidence="4">Belongs to the glycosyltransferase 31 family. Beta3-Gal-T subfamily.</text>
</comment>
<dbReference type="EC" id="2.4.1.122" evidence="6"/>
<name>A0A6J2TMM4_DROLE</name>
<dbReference type="InterPro" id="IPR003378">
    <property type="entry name" value="Fringe-like_glycosylTrfase"/>
</dbReference>
<keyword evidence="11" id="KW-0547">Nucleotide-binding</keyword>
<dbReference type="OrthoDB" id="414175at2759"/>
<dbReference type="PROSITE" id="PS51257">
    <property type="entry name" value="PROKAR_LIPOPROTEIN"/>
    <property type="match status" value="1"/>
</dbReference>
<evidence type="ECO:0000256" key="12">
    <source>
        <dbReference type="ARBA" id="ARBA00022968"/>
    </source>
</evidence>
<comment type="function">
    <text evidence="22">Glycosyltransferase that generates the core 1 O-glycan Gal-beta1-3GalNAc-alpha1-Ser/Thr (T antigen), which is a precursor for many extended O-glycans in glycoproteins.</text>
</comment>
<dbReference type="GeneID" id="115626593"/>
<evidence type="ECO:0000256" key="15">
    <source>
        <dbReference type="ARBA" id="ARBA00023157"/>
    </source>
</evidence>
<dbReference type="AlphaFoldDB" id="A0A6J2TMM4"/>
<dbReference type="FunFam" id="3.90.550.50:FF:000017">
    <property type="entry name" value="Glycoprotein-N-acetylgalactosamine 3-beta-galactosyltransferase 1"/>
    <property type="match status" value="1"/>
</dbReference>
<evidence type="ECO:0000313" key="24">
    <source>
        <dbReference type="Proteomes" id="UP000504634"/>
    </source>
</evidence>
<evidence type="ECO:0000259" key="23">
    <source>
        <dbReference type="Pfam" id="PF02434"/>
    </source>
</evidence>
<dbReference type="Proteomes" id="UP000504634">
    <property type="component" value="Unplaced"/>
</dbReference>
<keyword evidence="10" id="KW-0479">Metal-binding</keyword>
<evidence type="ECO:0000256" key="19">
    <source>
        <dbReference type="ARBA" id="ARBA00041226"/>
    </source>
</evidence>
<evidence type="ECO:0000256" key="3">
    <source>
        <dbReference type="ARBA" id="ARBA00004922"/>
    </source>
</evidence>
<keyword evidence="17" id="KW-0464">Manganese</keyword>
<evidence type="ECO:0000256" key="13">
    <source>
        <dbReference type="ARBA" id="ARBA00022989"/>
    </source>
</evidence>
<evidence type="ECO:0000256" key="21">
    <source>
        <dbReference type="ARBA" id="ARBA00043065"/>
    </source>
</evidence>
<accession>A0A6J2TMM4</accession>
<protein>
    <recommendedName>
        <fullName evidence="18">Glycoprotein-N-acetylgalactosamine 3-beta-galactosyltransferase 1</fullName>
        <ecNumber evidence="6">2.4.1.122</ecNumber>
    </recommendedName>
    <alternativeName>
        <fullName evidence="20">Core 1 O-glycan T-synthase</fullName>
    </alternativeName>
    <alternativeName>
        <fullName evidence="21">Core 1 UDP-galactose:N-acetylgalactosamine-alpha-R beta 1,3-galactosyltransferase 1</fullName>
    </alternativeName>
    <alternativeName>
        <fullName evidence="19">Core 1 beta1,3-galactosyltransferase 1</fullName>
    </alternativeName>
</protein>
<dbReference type="GO" id="GO:0000166">
    <property type="term" value="F:nucleotide binding"/>
    <property type="evidence" value="ECO:0007669"/>
    <property type="project" value="UniProtKB-KW"/>
</dbReference>
<evidence type="ECO:0000256" key="6">
    <source>
        <dbReference type="ARBA" id="ARBA00012557"/>
    </source>
</evidence>
<dbReference type="PANTHER" id="PTHR23033:SF14">
    <property type="entry name" value="GLYCOPROTEIN-N-ACETYLGALACTOSAMINE 3-BETA-GALACTOSYLTRANSFERASE 1-RELATED"/>
    <property type="match status" value="1"/>
</dbReference>
<evidence type="ECO:0000256" key="5">
    <source>
        <dbReference type="ARBA" id="ARBA00011748"/>
    </source>
</evidence>
<organism evidence="24 25">
    <name type="scientific">Drosophila lebanonensis</name>
    <name type="common">Fruit fly</name>
    <name type="synonym">Scaptodrosophila lebanonensis</name>
    <dbReference type="NCBI Taxonomy" id="7225"/>
    <lineage>
        <taxon>Eukaryota</taxon>
        <taxon>Metazoa</taxon>
        <taxon>Ecdysozoa</taxon>
        <taxon>Arthropoda</taxon>
        <taxon>Hexapoda</taxon>
        <taxon>Insecta</taxon>
        <taxon>Pterygota</taxon>
        <taxon>Neoptera</taxon>
        <taxon>Endopterygota</taxon>
        <taxon>Diptera</taxon>
        <taxon>Brachycera</taxon>
        <taxon>Muscomorpha</taxon>
        <taxon>Ephydroidea</taxon>
        <taxon>Drosophilidae</taxon>
        <taxon>Scaptodrosophila</taxon>
    </lineage>
</organism>
<comment type="pathway">
    <text evidence="3">Protein modification; protein glycosylation.</text>
</comment>
<evidence type="ECO:0000256" key="17">
    <source>
        <dbReference type="ARBA" id="ARBA00023211"/>
    </source>
</evidence>
<dbReference type="UniPathway" id="UPA00378"/>
<dbReference type="Pfam" id="PF02434">
    <property type="entry name" value="Fringe"/>
    <property type="match status" value="1"/>
</dbReference>